<proteinExistence type="predicted"/>
<dbReference type="Proteomes" id="UP000243459">
    <property type="component" value="Chromosome 1"/>
</dbReference>
<evidence type="ECO:0000313" key="1">
    <source>
        <dbReference type="EMBL" id="ONK79072.1"/>
    </source>
</evidence>
<dbReference type="Gramene" id="ONK79072">
    <property type="protein sequence ID" value="ONK79072"/>
    <property type="gene ID" value="A4U43_C01F2610"/>
</dbReference>
<evidence type="ECO:0000313" key="2">
    <source>
        <dbReference type="Proteomes" id="UP000243459"/>
    </source>
</evidence>
<accession>A0A5P1FLR1</accession>
<reference evidence="2" key="1">
    <citation type="journal article" date="2017" name="Nat. Commun.">
        <title>The asparagus genome sheds light on the origin and evolution of a young Y chromosome.</title>
        <authorList>
            <person name="Harkess A."/>
            <person name="Zhou J."/>
            <person name="Xu C."/>
            <person name="Bowers J.E."/>
            <person name="Van der Hulst R."/>
            <person name="Ayyampalayam S."/>
            <person name="Mercati F."/>
            <person name="Riccardi P."/>
            <person name="McKain M.R."/>
            <person name="Kakrana A."/>
            <person name="Tang H."/>
            <person name="Ray J."/>
            <person name="Groenendijk J."/>
            <person name="Arikit S."/>
            <person name="Mathioni S.M."/>
            <person name="Nakano M."/>
            <person name="Shan H."/>
            <person name="Telgmann-Rauber A."/>
            <person name="Kanno A."/>
            <person name="Yue Z."/>
            <person name="Chen H."/>
            <person name="Li W."/>
            <person name="Chen Y."/>
            <person name="Xu X."/>
            <person name="Zhang Y."/>
            <person name="Luo S."/>
            <person name="Chen H."/>
            <person name="Gao J."/>
            <person name="Mao Z."/>
            <person name="Pires J.C."/>
            <person name="Luo M."/>
            <person name="Kudrna D."/>
            <person name="Wing R.A."/>
            <person name="Meyers B.C."/>
            <person name="Yi K."/>
            <person name="Kong H."/>
            <person name="Lavrijsen P."/>
            <person name="Sunseri F."/>
            <person name="Falavigna A."/>
            <person name="Ye Y."/>
            <person name="Leebens-Mack J.H."/>
            <person name="Chen G."/>
        </authorList>
    </citation>
    <scope>NUCLEOTIDE SEQUENCE [LARGE SCALE GENOMIC DNA]</scope>
    <source>
        <strain evidence="2">cv. DH0086</strain>
    </source>
</reference>
<protein>
    <submittedName>
        <fullName evidence="1">Uncharacterized protein</fullName>
    </submittedName>
</protein>
<gene>
    <name evidence="1" type="ORF">A4U43_C01F2610</name>
</gene>
<dbReference type="AlphaFoldDB" id="A0A5P1FLR1"/>
<organism evidence="1 2">
    <name type="scientific">Asparagus officinalis</name>
    <name type="common">Garden asparagus</name>
    <dbReference type="NCBI Taxonomy" id="4686"/>
    <lineage>
        <taxon>Eukaryota</taxon>
        <taxon>Viridiplantae</taxon>
        <taxon>Streptophyta</taxon>
        <taxon>Embryophyta</taxon>
        <taxon>Tracheophyta</taxon>
        <taxon>Spermatophyta</taxon>
        <taxon>Magnoliopsida</taxon>
        <taxon>Liliopsida</taxon>
        <taxon>Asparagales</taxon>
        <taxon>Asparagaceae</taxon>
        <taxon>Asparagoideae</taxon>
        <taxon>Asparagus</taxon>
    </lineage>
</organism>
<dbReference type="EMBL" id="CM007381">
    <property type="protein sequence ID" value="ONK79072.1"/>
    <property type="molecule type" value="Genomic_DNA"/>
</dbReference>
<keyword evidence="2" id="KW-1185">Reference proteome</keyword>
<sequence length="184" mass="20737">MTCGGTTIHPPWHHLPGFLVRAAGFNRGSEARLGRSRFPATVFRPLGTLLLLPPPSPFLLDNWSLFGQILIIHILQIHRLLPLLPLLRFAIAYPHHLMRIQTASRPSHSNRILLLDLTGVVDLRSFCGSTSEDKDSSSGNRRRRKHDTFLFELLEPLEILALLVVLESVGEFFVDFDLGEIFVS</sequence>
<name>A0A5P1FLR1_ASPOF</name>